<evidence type="ECO:0000259" key="1">
    <source>
        <dbReference type="Pfam" id="PF03168"/>
    </source>
</evidence>
<evidence type="ECO:0000313" key="3">
    <source>
        <dbReference type="Proteomes" id="UP000320386"/>
    </source>
</evidence>
<evidence type="ECO:0000313" key="2">
    <source>
        <dbReference type="EMBL" id="QDU71356.1"/>
    </source>
</evidence>
<accession>A0A518BWK8</accession>
<dbReference type="Gene3D" id="2.60.40.1820">
    <property type="match status" value="1"/>
</dbReference>
<sequence length="152" mass="16300">MTKRKDLWILMLPTVLALGGCFAQRPPIEVVSVALTDQSPSGHVIETILAVRNPWDKPVQIGPVDWTIEVNGTTFSDTDSPPVSLPADGVQTVTLRSALPATADKENIAYSGHGKLTFTPPGDFRVVLTESGFPLPKADFRFSGSLDANTTP</sequence>
<reference evidence="2 3" key="1">
    <citation type="submission" date="2019-02" db="EMBL/GenBank/DDBJ databases">
        <title>Deep-cultivation of Planctomycetes and their phenomic and genomic characterization uncovers novel biology.</title>
        <authorList>
            <person name="Wiegand S."/>
            <person name="Jogler M."/>
            <person name="Boedeker C."/>
            <person name="Pinto D."/>
            <person name="Vollmers J."/>
            <person name="Rivas-Marin E."/>
            <person name="Kohn T."/>
            <person name="Peeters S.H."/>
            <person name="Heuer A."/>
            <person name="Rast P."/>
            <person name="Oberbeckmann S."/>
            <person name="Bunk B."/>
            <person name="Jeske O."/>
            <person name="Meyerdierks A."/>
            <person name="Storesund J.E."/>
            <person name="Kallscheuer N."/>
            <person name="Luecker S."/>
            <person name="Lage O.M."/>
            <person name="Pohl T."/>
            <person name="Merkel B.J."/>
            <person name="Hornburger P."/>
            <person name="Mueller R.-W."/>
            <person name="Bruemmer F."/>
            <person name="Labrenz M."/>
            <person name="Spormann A.M."/>
            <person name="Op den Camp H."/>
            <person name="Overmann J."/>
            <person name="Amann R."/>
            <person name="Jetten M.S.M."/>
            <person name="Mascher T."/>
            <person name="Medema M.H."/>
            <person name="Devos D.P."/>
            <person name="Kaster A.-K."/>
            <person name="Ovreas L."/>
            <person name="Rohde M."/>
            <person name="Galperin M.Y."/>
            <person name="Jogler C."/>
        </authorList>
    </citation>
    <scope>NUCLEOTIDE SEQUENCE [LARGE SCALE GENOMIC DNA]</scope>
    <source>
        <strain evidence="2 3">Pan265</strain>
    </source>
</reference>
<name>A0A518BWK8_9BACT</name>
<protein>
    <recommendedName>
        <fullName evidence="1">Late embryogenesis abundant protein LEA-2 subgroup domain-containing protein</fullName>
    </recommendedName>
</protein>
<gene>
    <name evidence="2" type="ORF">Pan265_12050</name>
</gene>
<keyword evidence="3" id="KW-1185">Reference proteome</keyword>
<dbReference type="SUPFAM" id="SSF117070">
    <property type="entry name" value="LEA14-like"/>
    <property type="match status" value="1"/>
</dbReference>
<dbReference type="AlphaFoldDB" id="A0A518BWK8"/>
<dbReference type="RefSeq" id="WP_145445510.1">
    <property type="nucleotide sequence ID" value="NZ_CP036280.1"/>
</dbReference>
<organism evidence="2 3">
    <name type="scientific">Mucisphaera calidilacus</name>
    <dbReference type="NCBI Taxonomy" id="2527982"/>
    <lineage>
        <taxon>Bacteria</taxon>
        <taxon>Pseudomonadati</taxon>
        <taxon>Planctomycetota</taxon>
        <taxon>Phycisphaerae</taxon>
        <taxon>Phycisphaerales</taxon>
        <taxon>Phycisphaeraceae</taxon>
        <taxon>Mucisphaera</taxon>
    </lineage>
</organism>
<dbReference type="EMBL" id="CP036280">
    <property type="protein sequence ID" value="QDU71356.1"/>
    <property type="molecule type" value="Genomic_DNA"/>
</dbReference>
<feature type="domain" description="Late embryogenesis abundant protein LEA-2 subgroup" evidence="1">
    <location>
        <begin position="49"/>
        <end position="125"/>
    </location>
</feature>
<dbReference type="Proteomes" id="UP000320386">
    <property type="component" value="Chromosome"/>
</dbReference>
<dbReference type="PROSITE" id="PS51257">
    <property type="entry name" value="PROKAR_LIPOPROTEIN"/>
    <property type="match status" value="1"/>
</dbReference>
<dbReference type="InterPro" id="IPR004864">
    <property type="entry name" value="LEA_2"/>
</dbReference>
<dbReference type="Pfam" id="PF03168">
    <property type="entry name" value="LEA_2"/>
    <property type="match status" value="1"/>
</dbReference>
<proteinExistence type="predicted"/>
<dbReference type="KEGG" id="mcad:Pan265_12050"/>